<dbReference type="Pfam" id="PF06175">
    <property type="entry name" value="MiaE"/>
    <property type="match status" value="1"/>
</dbReference>
<dbReference type="Gene3D" id="1.20.1260.10">
    <property type="match status" value="1"/>
</dbReference>
<proteinExistence type="predicted"/>
<dbReference type="PANTHER" id="PTHR42637:SF1">
    <property type="entry name" value="TRNA 2-(METHYLSULFANYL)-N(6)-ISOPENTENYLADENOSINE(37) HYDROXYLASE"/>
    <property type="match status" value="1"/>
</dbReference>
<dbReference type="Proteomes" id="UP001165044">
    <property type="component" value="Unassembled WGS sequence"/>
</dbReference>
<evidence type="ECO:0000313" key="1">
    <source>
        <dbReference type="EMBL" id="GLH66353.1"/>
    </source>
</evidence>
<dbReference type="InterPro" id="IPR010386">
    <property type="entry name" value="tRNA-Hydrxlase_MiaE"/>
</dbReference>
<name>A0ABQ5PVG0_9BACT</name>
<evidence type="ECO:0000313" key="2">
    <source>
        <dbReference type="Proteomes" id="UP001165044"/>
    </source>
</evidence>
<keyword evidence="2" id="KW-1185">Reference proteome</keyword>
<reference evidence="1" key="1">
    <citation type="journal article" date="2023" name="Antonie Van Leeuwenhoek">
        <title>Mesoterricola silvestris gen. nov., sp. nov., Mesoterricola sediminis sp. nov., Geothrix oryzae sp. nov., Geothrix edaphica sp. nov., Geothrix rubra sp. nov., and Geothrix limicola sp. nov., six novel members of Acidobacteriota isolated from soils.</title>
        <authorList>
            <person name="Itoh H."/>
            <person name="Sugisawa Y."/>
            <person name="Mise K."/>
            <person name="Xu Z."/>
            <person name="Kuniyasu M."/>
            <person name="Ushijima N."/>
            <person name="Kawano K."/>
            <person name="Kobayashi E."/>
            <person name="Shiratori Y."/>
            <person name="Masuda Y."/>
            <person name="Senoo K."/>
        </authorList>
    </citation>
    <scope>NUCLEOTIDE SEQUENCE</scope>
    <source>
        <strain evidence="1">Red802</strain>
    </source>
</reference>
<comment type="caution">
    <text evidence="1">The sequence shown here is derived from an EMBL/GenBank/DDBJ whole genome shotgun (WGS) entry which is preliminary data.</text>
</comment>
<gene>
    <name evidence="1" type="ORF">GETHED_07170</name>
</gene>
<dbReference type="InterPro" id="IPR009078">
    <property type="entry name" value="Ferritin-like_SF"/>
</dbReference>
<dbReference type="EMBL" id="BSDC01000001">
    <property type="protein sequence ID" value="GLH66353.1"/>
    <property type="molecule type" value="Genomic_DNA"/>
</dbReference>
<dbReference type="SUPFAM" id="SSF47240">
    <property type="entry name" value="Ferritin-like"/>
    <property type="match status" value="1"/>
</dbReference>
<dbReference type="RefSeq" id="WP_285606468.1">
    <property type="nucleotide sequence ID" value="NZ_BSDC01000001.1"/>
</dbReference>
<accession>A0ABQ5PVG0</accession>
<dbReference type="InterPro" id="IPR012347">
    <property type="entry name" value="Ferritin-like"/>
</dbReference>
<dbReference type="PANTHER" id="PTHR42637">
    <property type="entry name" value="TRNA-(MS[2]IO[6]A)-HYDROXYLASE"/>
    <property type="match status" value="1"/>
</dbReference>
<sequence length="198" mass="22168">MTPFTPPLALRAETPAAWAEAALADPEALLSDHAHCEKKAALTAMNLARHLGDQAHASGLLSRLADEELDHYRRVLEGIQDFGWTLQPDRGNPYAHELHRLASKGLLDQLLIAAIIEARSCERLWLLEQATAGHPTLGAAPWLAFLLELERCEAGHAHAYRSLAEERFGRAVVQQRLDWWLDREAETIQTQPWRSAVH</sequence>
<organism evidence="1 2">
    <name type="scientific">Geothrix edaphica</name>
    <dbReference type="NCBI Taxonomy" id="2927976"/>
    <lineage>
        <taxon>Bacteria</taxon>
        <taxon>Pseudomonadati</taxon>
        <taxon>Acidobacteriota</taxon>
        <taxon>Holophagae</taxon>
        <taxon>Holophagales</taxon>
        <taxon>Holophagaceae</taxon>
        <taxon>Geothrix</taxon>
    </lineage>
</organism>
<protein>
    <submittedName>
        <fullName evidence="1">Hydroxylase</fullName>
    </submittedName>
</protein>